<keyword evidence="4" id="KW-1185">Reference proteome</keyword>
<feature type="transmembrane region" description="Helical" evidence="1">
    <location>
        <begin position="242"/>
        <end position="263"/>
    </location>
</feature>
<dbReference type="GO" id="GO:0080120">
    <property type="term" value="P:CAAX-box protein maturation"/>
    <property type="evidence" value="ECO:0007669"/>
    <property type="project" value="UniProtKB-ARBA"/>
</dbReference>
<evidence type="ECO:0000313" key="3">
    <source>
        <dbReference type="EMBL" id="EMT53167.1"/>
    </source>
</evidence>
<proteinExistence type="predicted"/>
<keyword evidence="1" id="KW-1133">Transmembrane helix</keyword>
<dbReference type="STRING" id="1300222.I532_10327"/>
<feature type="transmembrane region" description="Helical" evidence="1">
    <location>
        <begin position="104"/>
        <end position="127"/>
    </location>
</feature>
<dbReference type="GeneID" id="89501182"/>
<feature type="domain" description="CAAX prenyl protease 2/Lysostaphin resistance protein A-like" evidence="2">
    <location>
        <begin position="140"/>
        <end position="250"/>
    </location>
</feature>
<sequence>MKSGSMHGYPSYGKAYVPLFVAGLIGVIALVPTSVRQLQNVPGLPDMPVAVLAALSMLQPLILLAISVAVGTWLAPRVGLTSLVADKATKGEPFWSRLRPQMPAAIVFGIAAAVILPLLDIFFQPWLPASLAGGAPPRDLSFTISAMLYGGITEELLLRWGMMSLLAWLGWRLFQRGREIPGAAVMVTAIVISALLFGIGHLGAVAVLAPLTPMLIIRTILLNAVGGILFGWLFWKHSLEAAMVAHAAAHVVMTLMALVLAALG</sequence>
<dbReference type="Pfam" id="PF02517">
    <property type="entry name" value="Rce1-like"/>
    <property type="match status" value="1"/>
</dbReference>
<protein>
    <recommendedName>
        <fullName evidence="2">CAAX prenyl protease 2/Lysostaphin resistance protein A-like domain-containing protein</fullName>
    </recommendedName>
</protein>
<feature type="transmembrane region" description="Helical" evidence="1">
    <location>
        <begin position="51"/>
        <end position="75"/>
    </location>
</feature>
<dbReference type="Proteomes" id="UP000012081">
    <property type="component" value="Unassembled WGS sequence"/>
</dbReference>
<dbReference type="OrthoDB" id="378663at2"/>
<dbReference type="AlphaFoldDB" id="M8DIC6"/>
<accession>M8DIC6</accession>
<feature type="transmembrane region" description="Helical" evidence="1">
    <location>
        <begin position="147"/>
        <end position="171"/>
    </location>
</feature>
<comment type="caution">
    <text evidence="3">The sequence shown here is derived from an EMBL/GenBank/DDBJ whole genome shotgun (WGS) entry which is preliminary data.</text>
</comment>
<keyword evidence="1" id="KW-0472">Membrane</keyword>
<feature type="transmembrane region" description="Helical" evidence="1">
    <location>
        <begin position="12"/>
        <end position="31"/>
    </location>
</feature>
<dbReference type="RefSeq" id="WP_003388055.1">
    <property type="nucleotide sequence ID" value="NZ_APBN01000003.1"/>
</dbReference>
<dbReference type="EMBL" id="APBN01000003">
    <property type="protein sequence ID" value="EMT53167.1"/>
    <property type="molecule type" value="Genomic_DNA"/>
</dbReference>
<evidence type="ECO:0000256" key="1">
    <source>
        <dbReference type="SAM" id="Phobius"/>
    </source>
</evidence>
<evidence type="ECO:0000259" key="2">
    <source>
        <dbReference type="Pfam" id="PF02517"/>
    </source>
</evidence>
<dbReference type="PATRIC" id="fig|1300222.3.peg.2138"/>
<evidence type="ECO:0000313" key="4">
    <source>
        <dbReference type="Proteomes" id="UP000012081"/>
    </source>
</evidence>
<dbReference type="InterPro" id="IPR003675">
    <property type="entry name" value="Rce1/LyrA-like_dom"/>
</dbReference>
<name>M8DIC6_9BACL</name>
<reference evidence="3 4" key="1">
    <citation type="submission" date="2013-03" db="EMBL/GenBank/DDBJ databases">
        <title>Assembly of a new bacterial strain Brevibacillus borstelensis AK1.</title>
        <authorList>
            <person name="Rajan I."/>
            <person name="PoliReddy D."/>
            <person name="Sugumar T."/>
            <person name="Rathinam K."/>
            <person name="Alqarawi S."/>
            <person name="Khalil A.B."/>
            <person name="Sivakumar N."/>
        </authorList>
    </citation>
    <scope>NUCLEOTIDE SEQUENCE [LARGE SCALE GENOMIC DNA]</scope>
    <source>
        <strain evidence="3 4">AK1</strain>
    </source>
</reference>
<dbReference type="GO" id="GO:0004175">
    <property type="term" value="F:endopeptidase activity"/>
    <property type="evidence" value="ECO:0007669"/>
    <property type="project" value="UniProtKB-ARBA"/>
</dbReference>
<organism evidence="3 4">
    <name type="scientific">Brevibacillus borstelensis AK1</name>
    <dbReference type="NCBI Taxonomy" id="1300222"/>
    <lineage>
        <taxon>Bacteria</taxon>
        <taxon>Bacillati</taxon>
        <taxon>Bacillota</taxon>
        <taxon>Bacilli</taxon>
        <taxon>Bacillales</taxon>
        <taxon>Paenibacillaceae</taxon>
        <taxon>Brevibacillus</taxon>
    </lineage>
</organism>
<feature type="transmembrane region" description="Helical" evidence="1">
    <location>
        <begin position="215"/>
        <end position="235"/>
    </location>
</feature>
<feature type="transmembrane region" description="Helical" evidence="1">
    <location>
        <begin position="183"/>
        <end position="209"/>
    </location>
</feature>
<gene>
    <name evidence="3" type="ORF">I532_10327</name>
</gene>
<keyword evidence="1" id="KW-0812">Transmembrane</keyword>